<protein>
    <submittedName>
        <fullName evidence="1">Uncharacterized protein</fullName>
    </submittedName>
</protein>
<gene>
    <name evidence="1" type="ORF">M5W82_12545</name>
</gene>
<name>A0ABT4EU44_9BACI</name>
<comment type="caution">
    <text evidence="1">The sequence shown here is derived from an EMBL/GenBank/DDBJ whole genome shotgun (WGS) entry which is preliminary data.</text>
</comment>
<sequence>MLIQLFLKSNSREKATERRSRETDERFKAMVMVMRQNFIEADKKGVKECLDYIGF</sequence>
<dbReference type="EMBL" id="JAMDLZ010000019">
    <property type="protein sequence ID" value="MCY9547786.1"/>
    <property type="molecule type" value="Genomic_DNA"/>
</dbReference>
<accession>A0ABT4EU44</accession>
<evidence type="ECO:0000313" key="1">
    <source>
        <dbReference type="EMBL" id="MCY9547786.1"/>
    </source>
</evidence>
<organism evidence="1 2">
    <name type="scientific">Lysinibacillus xylanilyticus</name>
    <dbReference type="NCBI Taxonomy" id="582475"/>
    <lineage>
        <taxon>Bacteria</taxon>
        <taxon>Bacillati</taxon>
        <taxon>Bacillota</taxon>
        <taxon>Bacilli</taxon>
        <taxon>Bacillales</taxon>
        <taxon>Bacillaceae</taxon>
        <taxon>Lysinibacillus</taxon>
    </lineage>
</organism>
<reference evidence="1 2" key="1">
    <citation type="submission" date="2022-05" db="EMBL/GenBank/DDBJ databases">
        <title>Genome Sequencing of Bee-Associated Microbes.</title>
        <authorList>
            <person name="Dunlap C."/>
        </authorList>
    </citation>
    <scope>NUCLEOTIDE SEQUENCE [LARGE SCALE GENOMIC DNA]</scope>
    <source>
        <strain evidence="1 2">NRRL BD-083</strain>
    </source>
</reference>
<dbReference type="Proteomes" id="UP001527052">
    <property type="component" value="Unassembled WGS sequence"/>
</dbReference>
<keyword evidence="2" id="KW-1185">Reference proteome</keyword>
<evidence type="ECO:0000313" key="2">
    <source>
        <dbReference type="Proteomes" id="UP001527052"/>
    </source>
</evidence>
<proteinExistence type="predicted"/>
<dbReference type="RefSeq" id="WP_268637731.1">
    <property type="nucleotide sequence ID" value="NZ_JAMDLZ010000019.1"/>
</dbReference>